<accession>A0A7J6RF20</accession>
<dbReference type="AlphaFoldDB" id="A0A7J6RF20"/>
<dbReference type="EMBL" id="JABANO010026042">
    <property type="protein sequence ID" value="KAF4719213.1"/>
    <property type="molecule type" value="Genomic_DNA"/>
</dbReference>
<protein>
    <submittedName>
        <fullName evidence="2">Uncharacterized protein</fullName>
    </submittedName>
</protein>
<sequence>TATAERSSSSKQVRIVPHWEEEAAVVPNPRRRRRSSLAETIMQTTEILKDYGARRGSAEPAPQGLLNTLAKKSLISADGEVVLPDIASLTGHGSSLTSGGGVGETSFRGEASPTGELPRFNDPLSPSKLKGPHWPEPPSTDSTGRRRISTTVGQVNPMEKYGSFSSFERVQPQQQVHPPVLSLT</sequence>
<feature type="non-terminal residue" evidence="2">
    <location>
        <position position="184"/>
    </location>
</feature>
<evidence type="ECO:0000256" key="1">
    <source>
        <dbReference type="SAM" id="MobiDB-lite"/>
    </source>
</evidence>
<name>A0A7J6RF20_PEROL</name>
<dbReference type="Proteomes" id="UP000553632">
    <property type="component" value="Unassembled WGS sequence"/>
</dbReference>
<gene>
    <name evidence="2" type="ORF">FOZ63_006169</name>
</gene>
<feature type="compositionally biased region" description="Low complexity" evidence="1">
    <location>
        <begin position="170"/>
        <end position="184"/>
    </location>
</feature>
<comment type="caution">
    <text evidence="2">The sequence shown here is derived from an EMBL/GenBank/DDBJ whole genome shotgun (WGS) entry which is preliminary data.</text>
</comment>
<reference evidence="2 3" key="1">
    <citation type="submission" date="2020-04" db="EMBL/GenBank/DDBJ databases">
        <title>Perkinsus olseni comparative genomics.</title>
        <authorList>
            <person name="Bogema D.R."/>
        </authorList>
    </citation>
    <scope>NUCLEOTIDE SEQUENCE [LARGE SCALE GENOMIC DNA]</scope>
    <source>
        <strain evidence="2 3">ATCC PRA-207</strain>
    </source>
</reference>
<organism evidence="2 3">
    <name type="scientific">Perkinsus olseni</name>
    <name type="common">Perkinsus atlanticus</name>
    <dbReference type="NCBI Taxonomy" id="32597"/>
    <lineage>
        <taxon>Eukaryota</taxon>
        <taxon>Sar</taxon>
        <taxon>Alveolata</taxon>
        <taxon>Perkinsozoa</taxon>
        <taxon>Perkinsea</taxon>
        <taxon>Perkinsida</taxon>
        <taxon>Perkinsidae</taxon>
        <taxon>Perkinsus</taxon>
    </lineage>
</organism>
<keyword evidence="3" id="KW-1185">Reference proteome</keyword>
<evidence type="ECO:0000313" key="2">
    <source>
        <dbReference type="EMBL" id="KAF4719213.1"/>
    </source>
</evidence>
<evidence type="ECO:0000313" key="3">
    <source>
        <dbReference type="Proteomes" id="UP000553632"/>
    </source>
</evidence>
<proteinExistence type="predicted"/>
<feature type="region of interest" description="Disordered" evidence="1">
    <location>
        <begin position="89"/>
        <end position="184"/>
    </location>
</feature>